<dbReference type="VEuPathDB" id="FungiDB:FOXG_19975"/>
<dbReference type="AlphaFoldDB" id="A0A0J9WNW9"/>
<dbReference type="RefSeq" id="XP_018246057.1">
    <property type="nucleotide sequence ID" value="XM_018400241.1"/>
</dbReference>
<evidence type="ECO:0000313" key="2">
    <source>
        <dbReference type="Proteomes" id="UP000009097"/>
    </source>
</evidence>
<dbReference type="Proteomes" id="UP000009097">
    <property type="component" value="Unassembled WGS sequence"/>
</dbReference>
<organism evidence="1 2">
    <name type="scientific">Fusarium oxysporum f. sp. lycopersici (strain 4287 / CBS 123668 / FGSC 9935 / NRRL 34936)</name>
    <name type="common">Fusarium vascular wilt of tomato</name>
    <dbReference type="NCBI Taxonomy" id="426428"/>
    <lineage>
        <taxon>Eukaryota</taxon>
        <taxon>Fungi</taxon>
        <taxon>Dikarya</taxon>
        <taxon>Ascomycota</taxon>
        <taxon>Pezizomycotina</taxon>
        <taxon>Sordariomycetes</taxon>
        <taxon>Hypocreomycetidae</taxon>
        <taxon>Hypocreales</taxon>
        <taxon>Nectriaceae</taxon>
        <taxon>Fusarium</taxon>
        <taxon>Fusarium oxysporum species complex</taxon>
    </lineage>
</organism>
<gene>
    <name evidence="1" type="ORF">FOXG_19975</name>
</gene>
<dbReference type="KEGG" id="fox:FOXG_19975"/>
<dbReference type="EMBL" id="DS231706">
    <property type="protein sequence ID" value="KNB08012.1"/>
    <property type="molecule type" value="Genomic_DNA"/>
</dbReference>
<reference evidence="1" key="1">
    <citation type="submission" date="2007-04" db="EMBL/GenBank/DDBJ databases">
        <authorList>
            <consortium name="The Broad Institute Genome Sequencing Platform"/>
            <person name="Birren B."/>
            <person name="Lander E."/>
            <person name="Galagan J."/>
            <person name="Nusbaum C."/>
            <person name="Devon K."/>
            <person name="Ma L.-J."/>
            <person name="Jaffe D."/>
            <person name="Butler J."/>
            <person name="Alvarez P."/>
            <person name="Gnerre S."/>
            <person name="Grabherr M."/>
            <person name="Kleber M."/>
            <person name="Mauceli E."/>
            <person name="Brockman W."/>
            <person name="MacCallum I.A."/>
            <person name="Young S."/>
            <person name="LaButti K."/>
            <person name="DeCaprio D."/>
            <person name="Crawford M."/>
            <person name="Koehrsen M."/>
            <person name="Engels R."/>
            <person name="Montgomery P."/>
            <person name="Pearson M."/>
            <person name="Howarth C."/>
            <person name="Larson L."/>
            <person name="White J."/>
            <person name="O'Leary S."/>
            <person name="Kodira C."/>
            <person name="Zeng Q."/>
            <person name="Yandava C."/>
            <person name="Alvarado L."/>
            <person name="Kistler C."/>
            <person name="Shim W.-B."/>
            <person name="Kang S."/>
            <person name="Woloshuk C."/>
        </authorList>
    </citation>
    <scope>NUCLEOTIDE SEQUENCE</scope>
    <source>
        <strain evidence="1">4287</strain>
    </source>
</reference>
<reference evidence="1" key="2">
    <citation type="journal article" date="2010" name="Nature">
        <title>Comparative genomics reveals mobile pathogenicity chromosomes in Fusarium.</title>
        <authorList>
            <person name="Ma L.J."/>
            <person name="van der Does H.C."/>
            <person name="Borkovich K.A."/>
            <person name="Coleman J.J."/>
            <person name="Daboussi M.J."/>
            <person name="Di Pietro A."/>
            <person name="Dufresne M."/>
            <person name="Freitag M."/>
            <person name="Grabherr M."/>
            <person name="Henrissat B."/>
            <person name="Houterman P.M."/>
            <person name="Kang S."/>
            <person name="Shim W.B."/>
            <person name="Woloshuk C."/>
            <person name="Xie X."/>
            <person name="Xu J.R."/>
            <person name="Antoniw J."/>
            <person name="Baker S.E."/>
            <person name="Bluhm B.H."/>
            <person name="Breakspear A."/>
            <person name="Brown D.W."/>
            <person name="Butchko R.A."/>
            <person name="Chapman S."/>
            <person name="Coulson R."/>
            <person name="Coutinho P.M."/>
            <person name="Danchin E.G."/>
            <person name="Diener A."/>
            <person name="Gale L.R."/>
            <person name="Gardiner D.M."/>
            <person name="Goff S."/>
            <person name="Hammond-Kosack K.E."/>
            <person name="Hilburn K."/>
            <person name="Hua-Van A."/>
            <person name="Jonkers W."/>
            <person name="Kazan K."/>
            <person name="Kodira C.D."/>
            <person name="Koehrsen M."/>
            <person name="Kumar L."/>
            <person name="Lee Y.H."/>
            <person name="Li L."/>
            <person name="Manners J.M."/>
            <person name="Miranda-Saavedra D."/>
            <person name="Mukherjee M."/>
            <person name="Park G."/>
            <person name="Park J."/>
            <person name="Park S.Y."/>
            <person name="Proctor R.H."/>
            <person name="Regev A."/>
            <person name="Ruiz-Roldan M.C."/>
            <person name="Sain D."/>
            <person name="Sakthikumar S."/>
            <person name="Sykes S."/>
            <person name="Schwartz D.C."/>
            <person name="Turgeon B.G."/>
            <person name="Wapinski I."/>
            <person name="Yoder O."/>
            <person name="Young S."/>
            <person name="Zeng Q."/>
            <person name="Zhou S."/>
            <person name="Galagan J."/>
            <person name="Cuomo C.A."/>
            <person name="Kistler H.C."/>
            <person name="Rep M."/>
        </authorList>
    </citation>
    <scope>NUCLEOTIDE SEQUENCE [LARGE SCALE GENOMIC DNA]</scope>
    <source>
        <strain evidence="1">4287</strain>
    </source>
</reference>
<evidence type="ECO:0000313" key="1">
    <source>
        <dbReference type="EMBL" id="KNB08012.1"/>
    </source>
</evidence>
<protein>
    <submittedName>
        <fullName evidence="1">Uncharacterized protein</fullName>
    </submittedName>
</protein>
<accession>A0A0J9WNW9</accession>
<dbReference type="GeneID" id="28960681"/>
<name>A0A0J9WNW9_FUSO4</name>
<sequence length="102" mass="11412">MARSMWHSDRMSVVKSILLFARAIESWKRHPHWLPLCLETISIIQSTQRVCKIAVVARCYTGNENLKPMPIVVGPFNIPLVLRRGYSTAKGLRSVSGAAVGH</sequence>
<proteinExistence type="predicted"/>